<dbReference type="EMBL" id="BJOU01000019">
    <property type="protein sequence ID" value="GED99504.1"/>
    <property type="molecule type" value="Genomic_DNA"/>
</dbReference>
<evidence type="ECO:0000259" key="3">
    <source>
        <dbReference type="Pfam" id="PF06863"/>
    </source>
</evidence>
<dbReference type="InterPro" id="IPR010621">
    <property type="entry name" value="DUF1214"/>
</dbReference>
<dbReference type="AlphaFoldDB" id="A0A7I9V244"/>
<keyword evidence="1" id="KW-0732">Signal</keyword>
<dbReference type="RefSeq" id="WP_161928770.1">
    <property type="nucleotide sequence ID" value="NZ_BJOU01000019.1"/>
</dbReference>
<dbReference type="InterPro" id="IPR037050">
    <property type="entry name" value="DUF1254_sf"/>
</dbReference>
<evidence type="ECO:0000256" key="1">
    <source>
        <dbReference type="SAM" id="SignalP"/>
    </source>
</evidence>
<comment type="caution">
    <text evidence="4">The sequence shown here is derived from an EMBL/GenBank/DDBJ whole genome shotgun (WGS) entry which is preliminary data.</text>
</comment>
<keyword evidence="5" id="KW-1185">Reference proteome</keyword>
<dbReference type="PANTHER" id="PTHR36509">
    <property type="entry name" value="BLL3101 PROTEIN"/>
    <property type="match status" value="1"/>
</dbReference>
<sequence>MKRVGIVATLTAATLAIAACQSDGEPAETSGARTPLQFREIAKQAYIYGLPLVDSYRIQHSYFADKANPQYKGDWNTLHSIARVFTPADTTVQTPNSDTPYSFIGADLRAEPLVLTVPKIDANRYYSLQFIDAYTYDYHYVGSRTTGNDGGKYLLAGPGWNGEKPAGIDEVIRADTDFSLIIYRTQLFDPADLDNVKRIQAGYKVQPLSAFTGKPAATAPPVDFITPLTVEEQRTSPRFFEILGFVLKYAPVFPDEKALRERFASIGIGPDGGFNPDTLSPEQLQAVKDGMADALAELATFQTDELNTGKVTSADLFGTHAELGDNYLYRMAGSVLGIYGNVAKEALYPVVANDSTKAPLSGAHSYTLRFAPGQLPPVHSFWSITMYRMPQSLLVANPIDRYLVNSPMLPGLIKDPDGGVTLHVQNQSPGKDKEANWLPAPEGPFQMILRLYWPKKPALDGEWKTPQAVKQ</sequence>
<reference evidence="5" key="1">
    <citation type="submission" date="2019-06" db="EMBL/GenBank/DDBJ databases">
        <title>Gordonia isolated from sludge of a wastewater treatment plant.</title>
        <authorList>
            <person name="Tamura T."/>
            <person name="Aoyama K."/>
            <person name="Kang Y."/>
            <person name="Saito S."/>
            <person name="Akiyama N."/>
            <person name="Yazawa K."/>
            <person name="Gonoi T."/>
            <person name="Mikami Y."/>
        </authorList>
    </citation>
    <scope>NUCLEOTIDE SEQUENCE [LARGE SCALE GENOMIC DNA]</scope>
    <source>
        <strain evidence="5">NBRC 107697</strain>
    </source>
</reference>
<dbReference type="Gene3D" id="2.60.120.600">
    <property type="entry name" value="Domain of unknown function DUF1214, C-terminal domain"/>
    <property type="match status" value="1"/>
</dbReference>
<feature type="signal peptide" evidence="1">
    <location>
        <begin position="1"/>
        <end position="18"/>
    </location>
</feature>
<dbReference type="InterPro" id="IPR037049">
    <property type="entry name" value="DUF1214_C_sf"/>
</dbReference>
<protein>
    <recommendedName>
        <fullName evidence="6">Cell envelope protein</fullName>
    </recommendedName>
</protein>
<organism evidence="4 5">
    <name type="scientific">Gordonia crocea</name>
    <dbReference type="NCBI Taxonomy" id="589162"/>
    <lineage>
        <taxon>Bacteria</taxon>
        <taxon>Bacillati</taxon>
        <taxon>Actinomycetota</taxon>
        <taxon>Actinomycetes</taxon>
        <taxon>Mycobacteriales</taxon>
        <taxon>Gordoniaceae</taxon>
        <taxon>Gordonia</taxon>
    </lineage>
</organism>
<proteinExistence type="predicted"/>
<evidence type="ECO:0000313" key="4">
    <source>
        <dbReference type="EMBL" id="GED99504.1"/>
    </source>
</evidence>
<feature type="domain" description="DUF1214" evidence="2">
    <location>
        <begin position="345"/>
        <end position="456"/>
    </location>
</feature>
<dbReference type="Gene3D" id="2.60.40.1610">
    <property type="entry name" value="Domain of unknown function DUF1254"/>
    <property type="match status" value="1"/>
</dbReference>
<dbReference type="OrthoDB" id="40820at2"/>
<dbReference type="Proteomes" id="UP000444980">
    <property type="component" value="Unassembled WGS sequence"/>
</dbReference>
<evidence type="ECO:0000259" key="2">
    <source>
        <dbReference type="Pfam" id="PF06742"/>
    </source>
</evidence>
<gene>
    <name evidence="4" type="ORF">nbrc107697_35430</name>
</gene>
<dbReference type="PROSITE" id="PS51257">
    <property type="entry name" value="PROKAR_LIPOPROTEIN"/>
    <property type="match status" value="1"/>
</dbReference>
<dbReference type="SUPFAM" id="SSF160935">
    <property type="entry name" value="VPA0735-like"/>
    <property type="match status" value="1"/>
</dbReference>
<name>A0A7I9V244_9ACTN</name>
<dbReference type="PANTHER" id="PTHR36509:SF2">
    <property type="entry name" value="BLL3101 PROTEIN"/>
    <property type="match status" value="1"/>
</dbReference>
<evidence type="ECO:0008006" key="6">
    <source>
        <dbReference type="Google" id="ProtNLM"/>
    </source>
</evidence>
<feature type="domain" description="DUF1254" evidence="3">
    <location>
        <begin position="76"/>
        <end position="207"/>
    </location>
</feature>
<dbReference type="Pfam" id="PF06742">
    <property type="entry name" value="DUF1214"/>
    <property type="match status" value="1"/>
</dbReference>
<evidence type="ECO:0000313" key="5">
    <source>
        <dbReference type="Proteomes" id="UP000444980"/>
    </source>
</evidence>
<dbReference type="Pfam" id="PF06863">
    <property type="entry name" value="DUF1254"/>
    <property type="match status" value="1"/>
</dbReference>
<dbReference type="InterPro" id="IPR010679">
    <property type="entry name" value="DUF1254"/>
</dbReference>
<feature type="chain" id="PRO_5038582016" description="Cell envelope protein" evidence="1">
    <location>
        <begin position="19"/>
        <end position="471"/>
    </location>
</feature>
<accession>A0A7I9V244</accession>